<proteinExistence type="predicted"/>
<dbReference type="RefSeq" id="WP_340271076.1">
    <property type="nucleotide sequence ID" value="NZ_JBBEOG010000009.1"/>
</dbReference>
<protein>
    <submittedName>
        <fullName evidence="3">Uncharacterized protein</fullName>
    </submittedName>
</protein>
<feature type="transmembrane region" description="Helical" evidence="2">
    <location>
        <begin position="226"/>
        <end position="245"/>
    </location>
</feature>
<keyword evidence="2" id="KW-0472">Membrane</keyword>
<evidence type="ECO:0000256" key="2">
    <source>
        <dbReference type="SAM" id="Phobius"/>
    </source>
</evidence>
<feature type="transmembrane region" description="Helical" evidence="2">
    <location>
        <begin position="202"/>
        <end position="220"/>
    </location>
</feature>
<evidence type="ECO:0000313" key="3">
    <source>
        <dbReference type="EMBL" id="MFC5381869.1"/>
    </source>
</evidence>
<accession>A0ABW0GQE5</accession>
<comment type="caution">
    <text evidence="3">The sequence shown here is derived from an EMBL/GenBank/DDBJ whole genome shotgun (WGS) entry which is preliminary data.</text>
</comment>
<feature type="region of interest" description="Disordered" evidence="1">
    <location>
        <begin position="1"/>
        <end position="43"/>
    </location>
</feature>
<sequence>MTATPDRAPAPVAPGGESGPPNASRQPRRAPVRGARPLPPGGRARRRLLAAGATLPAVGLAAILLWRPGAPRNTFDHSLLVPVREAVWASGVVDGLLTALALAAFALAGCVLVRGRGRAWVDGGAVLLLVGAPLAASGPFAFGVLVWYAGDPAFSGSATTLLETVRADIGPLYGPVAAGTVLAGLGTLAVCVGLWRADRVGRVLPVALAVTTVLVFAVPSGRLTDVVQALQLLLVAAVGATLLGVREERW</sequence>
<evidence type="ECO:0000256" key="1">
    <source>
        <dbReference type="SAM" id="MobiDB-lite"/>
    </source>
</evidence>
<feature type="transmembrane region" description="Helical" evidence="2">
    <location>
        <begin position="48"/>
        <end position="66"/>
    </location>
</feature>
<dbReference type="EMBL" id="JBHSLD010000013">
    <property type="protein sequence ID" value="MFC5381869.1"/>
    <property type="molecule type" value="Genomic_DNA"/>
</dbReference>
<reference evidence="4" key="1">
    <citation type="journal article" date="2019" name="Int. J. Syst. Evol. Microbiol.">
        <title>The Global Catalogue of Microorganisms (GCM) 10K type strain sequencing project: providing services to taxonomists for standard genome sequencing and annotation.</title>
        <authorList>
            <consortium name="The Broad Institute Genomics Platform"/>
            <consortium name="The Broad Institute Genome Sequencing Center for Infectious Disease"/>
            <person name="Wu L."/>
            <person name="Ma J."/>
        </authorList>
    </citation>
    <scope>NUCLEOTIDE SEQUENCE [LARGE SCALE GENOMIC DNA]</scope>
    <source>
        <strain evidence="4">CCUG 43114</strain>
    </source>
</reference>
<feature type="transmembrane region" description="Helical" evidence="2">
    <location>
        <begin position="86"/>
        <end position="113"/>
    </location>
</feature>
<feature type="transmembrane region" description="Helical" evidence="2">
    <location>
        <begin position="125"/>
        <end position="150"/>
    </location>
</feature>
<name>A0ABW0GQE5_9MICO</name>
<keyword evidence="2" id="KW-1133">Transmembrane helix</keyword>
<keyword evidence="2" id="KW-0812">Transmembrane</keyword>
<dbReference type="Proteomes" id="UP001596122">
    <property type="component" value="Unassembled WGS sequence"/>
</dbReference>
<evidence type="ECO:0000313" key="4">
    <source>
        <dbReference type="Proteomes" id="UP001596122"/>
    </source>
</evidence>
<gene>
    <name evidence="3" type="ORF">ACFPJ6_13870</name>
</gene>
<organism evidence="3 4">
    <name type="scientific">Aquipuribacter nitratireducens</name>
    <dbReference type="NCBI Taxonomy" id="650104"/>
    <lineage>
        <taxon>Bacteria</taxon>
        <taxon>Bacillati</taxon>
        <taxon>Actinomycetota</taxon>
        <taxon>Actinomycetes</taxon>
        <taxon>Micrococcales</taxon>
        <taxon>Intrasporangiaceae</taxon>
        <taxon>Aquipuribacter</taxon>
    </lineage>
</organism>
<keyword evidence="4" id="KW-1185">Reference proteome</keyword>
<feature type="transmembrane region" description="Helical" evidence="2">
    <location>
        <begin position="170"/>
        <end position="195"/>
    </location>
</feature>